<dbReference type="RefSeq" id="WP_013777521.1">
    <property type="nucleotide sequence ID" value="NC_015519.1"/>
</dbReference>
<dbReference type="PRINTS" id="PR01590">
    <property type="entry name" value="HTHFIS"/>
</dbReference>
<dbReference type="PANTHER" id="PTHR32071:SF57">
    <property type="entry name" value="C4-DICARBOXYLATE TRANSPORT TRANSCRIPTIONAL REGULATORY PROTEIN DCTD"/>
    <property type="match status" value="1"/>
</dbReference>
<keyword evidence="4" id="KW-0238">DNA-binding</keyword>
<dbReference type="PROSITE" id="PS50045">
    <property type="entry name" value="SIGMA54_INTERACT_4"/>
    <property type="match status" value="1"/>
</dbReference>
<dbReference type="STRING" id="1209989.TepRe1_0397"/>
<dbReference type="FunFam" id="3.40.50.300:FF:000006">
    <property type="entry name" value="DNA-binding transcriptional regulator NtrC"/>
    <property type="match status" value="1"/>
</dbReference>
<dbReference type="OrthoDB" id="9803970at2"/>
<feature type="domain" description="Sigma-54 factor interaction" evidence="6">
    <location>
        <begin position="215"/>
        <end position="445"/>
    </location>
</feature>
<dbReference type="Gene3D" id="1.10.8.60">
    <property type="match status" value="1"/>
</dbReference>
<dbReference type="Pfam" id="PF25601">
    <property type="entry name" value="AAA_lid_14"/>
    <property type="match status" value="1"/>
</dbReference>
<dbReference type="InterPro" id="IPR002078">
    <property type="entry name" value="Sigma_54_int"/>
</dbReference>
<keyword evidence="2" id="KW-0067">ATP-binding</keyword>
<dbReference type="EMBL" id="HF563609">
    <property type="protein sequence ID" value="CDI40375.1"/>
    <property type="molecule type" value="Genomic_DNA"/>
</dbReference>
<dbReference type="KEGG" id="tep:TepRe1_0397"/>
<dbReference type="CDD" id="cd00009">
    <property type="entry name" value="AAA"/>
    <property type="match status" value="1"/>
</dbReference>
<dbReference type="GO" id="GO:0043565">
    <property type="term" value="F:sequence-specific DNA binding"/>
    <property type="evidence" value="ECO:0007669"/>
    <property type="project" value="InterPro"/>
</dbReference>
<evidence type="ECO:0000256" key="3">
    <source>
        <dbReference type="ARBA" id="ARBA00023015"/>
    </source>
</evidence>
<dbReference type="InterPro" id="IPR009057">
    <property type="entry name" value="Homeodomain-like_sf"/>
</dbReference>
<dbReference type="KEGG" id="tae:TepiRe1_0441"/>
<dbReference type="InterPro" id="IPR025662">
    <property type="entry name" value="Sigma_54_int_dom_ATP-bd_1"/>
</dbReference>
<evidence type="ECO:0000313" key="7">
    <source>
        <dbReference type="EMBL" id="CDI40375.1"/>
    </source>
</evidence>
<evidence type="ECO:0000256" key="4">
    <source>
        <dbReference type="ARBA" id="ARBA00023125"/>
    </source>
</evidence>
<dbReference type="Proteomes" id="UP000010802">
    <property type="component" value="Chromosome"/>
</dbReference>
<reference evidence="8" key="1">
    <citation type="journal article" date="2013" name="Genome Announc.">
        <title>First genome sequence of a syntrophic acetate-oxidizing bacterium, Tepidanaerobacter acetatoxydans strain Re1.</title>
        <authorList>
            <person name="Manzoor S."/>
            <person name="Bongcam-Rudloff E."/>
            <person name="Schnurer A."/>
            <person name="Muller B."/>
        </authorList>
    </citation>
    <scope>NUCLEOTIDE SEQUENCE [LARGE SCALE GENOMIC DNA]</scope>
    <source>
        <strain evidence="8">Re1</strain>
    </source>
</reference>
<proteinExistence type="predicted"/>
<dbReference type="Pfam" id="PF00158">
    <property type="entry name" value="Sigma54_activat"/>
    <property type="match status" value="1"/>
</dbReference>
<dbReference type="SUPFAM" id="SSF46689">
    <property type="entry name" value="Homeodomain-like"/>
    <property type="match status" value="1"/>
</dbReference>
<sequence length="522" mass="57642">MNANLQEILIDCLEVLARITGGYATVTDRDGVRLKTVDSSGNEIESLKGVVFGLAKKAAQTGKAISGMSQLEDGAESWCLPISEYVLACSNIERVKRNNDLKLSLIESLPFIARVAGGEAVVFDSQGKRIATVDSKGNTDHKNLGLVSKGARESMIKQKPVIGESSSVSGAMAVRIPITKEFGFGFNNEEMVRRSNKLVSEVRKHQTAKYNFSDIIGESPAMRKLKETAKLAAKSNSNVLIYGETGTGKELFAHSIHNASERHNKPFVAINCAALPPTLIESELFGYESGAFTGAKKGGHPGVFEQANGGTLFLDEISEMDIDLQAKLLRVLQEREVTRLGGRKAIPLDVRVIASTNKPLDKMVKDGKFRQDLFFRLNVFDIKLVPLRQIREDIPLIASEIVKKMNVIFGKYVEKIDDEATRLLMQYDWPGNVRELVNCLEKAFNILGNDKYITKDHLSFKFNMDDIGDASQGLSAMLADYEKKVIEKVLKETKGVKVQAAKILGISTTTLWRKIKELNIEV</sequence>
<dbReference type="InterPro" id="IPR025943">
    <property type="entry name" value="Sigma_54_int_dom_ATP-bd_2"/>
</dbReference>
<protein>
    <submittedName>
        <fullName evidence="7">Sigma54 specific transcriptional regulator, Fis family</fullName>
    </submittedName>
</protein>
<evidence type="ECO:0000259" key="6">
    <source>
        <dbReference type="PROSITE" id="PS50045"/>
    </source>
</evidence>
<dbReference type="InterPro" id="IPR058031">
    <property type="entry name" value="AAA_lid_NorR"/>
</dbReference>
<dbReference type="AlphaFoldDB" id="F4LUN0"/>
<evidence type="ECO:0000313" key="8">
    <source>
        <dbReference type="Proteomes" id="UP000010802"/>
    </source>
</evidence>
<dbReference type="PROSITE" id="PS00675">
    <property type="entry name" value="SIGMA54_INTERACT_1"/>
    <property type="match status" value="1"/>
</dbReference>
<evidence type="ECO:0000256" key="1">
    <source>
        <dbReference type="ARBA" id="ARBA00022741"/>
    </source>
</evidence>
<dbReference type="InterPro" id="IPR002197">
    <property type="entry name" value="HTH_Fis"/>
</dbReference>
<dbReference type="SMART" id="SM00382">
    <property type="entry name" value="AAA"/>
    <property type="match status" value="1"/>
</dbReference>
<dbReference type="Gene3D" id="1.10.10.60">
    <property type="entry name" value="Homeodomain-like"/>
    <property type="match status" value="1"/>
</dbReference>
<gene>
    <name evidence="7" type="ordered locus">TEPIRE1_0441</name>
</gene>
<accession>F4LUN0</accession>
<dbReference type="GO" id="GO:0005524">
    <property type="term" value="F:ATP binding"/>
    <property type="evidence" value="ECO:0007669"/>
    <property type="project" value="UniProtKB-KW"/>
</dbReference>
<dbReference type="SUPFAM" id="SSF52540">
    <property type="entry name" value="P-loop containing nucleoside triphosphate hydrolases"/>
    <property type="match status" value="1"/>
</dbReference>
<keyword evidence="1" id="KW-0547">Nucleotide-binding</keyword>
<dbReference type="PANTHER" id="PTHR32071">
    <property type="entry name" value="TRANSCRIPTIONAL REGULATORY PROTEIN"/>
    <property type="match status" value="1"/>
</dbReference>
<dbReference type="InterPro" id="IPR003593">
    <property type="entry name" value="AAA+_ATPase"/>
</dbReference>
<dbReference type="PROSITE" id="PS00676">
    <property type="entry name" value="SIGMA54_INTERACT_2"/>
    <property type="match status" value="1"/>
</dbReference>
<dbReference type="eggNOG" id="COG3829">
    <property type="taxonomic scope" value="Bacteria"/>
</dbReference>
<evidence type="ECO:0000256" key="5">
    <source>
        <dbReference type="ARBA" id="ARBA00023163"/>
    </source>
</evidence>
<evidence type="ECO:0000256" key="2">
    <source>
        <dbReference type="ARBA" id="ARBA00022840"/>
    </source>
</evidence>
<dbReference type="GO" id="GO:0006355">
    <property type="term" value="P:regulation of DNA-templated transcription"/>
    <property type="evidence" value="ECO:0007669"/>
    <property type="project" value="InterPro"/>
</dbReference>
<dbReference type="Gene3D" id="3.40.50.300">
    <property type="entry name" value="P-loop containing nucleotide triphosphate hydrolases"/>
    <property type="match status" value="1"/>
</dbReference>
<name>F4LUN0_TEPAE</name>
<keyword evidence="5" id="KW-0804">Transcription</keyword>
<dbReference type="PROSITE" id="PS00688">
    <property type="entry name" value="SIGMA54_INTERACT_3"/>
    <property type="match status" value="1"/>
</dbReference>
<dbReference type="InterPro" id="IPR027417">
    <property type="entry name" value="P-loop_NTPase"/>
</dbReference>
<organism evidence="7 8">
    <name type="scientific">Tepidanaerobacter acetatoxydans (strain DSM 21804 / JCM 16047 / Re1)</name>
    <dbReference type="NCBI Taxonomy" id="1209989"/>
    <lineage>
        <taxon>Bacteria</taxon>
        <taxon>Bacillati</taxon>
        <taxon>Bacillota</taxon>
        <taxon>Clostridia</taxon>
        <taxon>Thermosediminibacterales</taxon>
        <taxon>Tepidanaerobacteraceae</taxon>
        <taxon>Tepidanaerobacter</taxon>
    </lineage>
</organism>
<dbReference type="Pfam" id="PF02954">
    <property type="entry name" value="HTH_8"/>
    <property type="match status" value="1"/>
</dbReference>
<keyword evidence="3" id="KW-0805">Transcription regulation</keyword>
<dbReference type="HOGENOM" id="CLU_000445_8_17_9"/>
<keyword evidence="8" id="KW-1185">Reference proteome</keyword>
<dbReference type="InterPro" id="IPR025944">
    <property type="entry name" value="Sigma_54_int_dom_CS"/>
</dbReference>